<protein>
    <submittedName>
        <fullName evidence="1">Uncharacterized protein</fullName>
    </submittedName>
</protein>
<gene>
    <name evidence="1" type="ORF">RUMTOR_01571</name>
</gene>
<accession>A5KMU8</accession>
<dbReference type="HOGENOM" id="CLU_3375747_0_0_9"/>
<dbReference type="AlphaFoldDB" id="A5KMU8"/>
<evidence type="ECO:0000313" key="2">
    <source>
        <dbReference type="Proteomes" id="UP000003577"/>
    </source>
</evidence>
<reference evidence="1 2" key="1">
    <citation type="submission" date="2007-03" db="EMBL/GenBank/DDBJ databases">
        <authorList>
            <person name="Fulton L."/>
            <person name="Clifton S."/>
            <person name="Fulton B."/>
            <person name="Xu J."/>
            <person name="Minx P."/>
            <person name="Pepin K.H."/>
            <person name="Johnson M."/>
            <person name="Thiruvilangam P."/>
            <person name="Bhonagiri V."/>
            <person name="Nash W.E."/>
            <person name="Mardis E.R."/>
            <person name="Wilson R.K."/>
        </authorList>
    </citation>
    <scope>NUCLEOTIDE SEQUENCE [LARGE SCALE GENOMIC DNA]</scope>
    <source>
        <strain evidence="1 2">ATCC 27756</strain>
    </source>
</reference>
<dbReference type="Proteomes" id="UP000003577">
    <property type="component" value="Unassembled WGS sequence"/>
</dbReference>
<proteinExistence type="predicted"/>
<evidence type="ECO:0000313" key="1">
    <source>
        <dbReference type="EMBL" id="EDK24317.1"/>
    </source>
</evidence>
<sequence>MYSDASEIYTALISHDRKIWRKEGEEDGVSFIFD</sequence>
<name>A5KMU8_9FIRM</name>
<dbReference type="PaxDb" id="411460-RUMTOR_01571"/>
<reference evidence="1 2" key="2">
    <citation type="submission" date="2007-04" db="EMBL/GenBank/DDBJ databases">
        <title>Draft genome sequence of Ruminococcus torques (ATCC 27756).</title>
        <authorList>
            <person name="Sudarsanam P."/>
            <person name="Ley R."/>
            <person name="Guruge J."/>
            <person name="Turnbaugh P.J."/>
            <person name="Mahowald M."/>
            <person name="Liep D."/>
            <person name="Gordon J."/>
        </authorList>
    </citation>
    <scope>NUCLEOTIDE SEQUENCE [LARGE SCALE GENOMIC DNA]</scope>
    <source>
        <strain evidence="1 2">ATCC 27756</strain>
    </source>
</reference>
<organism evidence="1 2">
    <name type="scientific">[Ruminococcus] torques ATCC 27756</name>
    <dbReference type="NCBI Taxonomy" id="411460"/>
    <lineage>
        <taxon>Bacteria</taxon>
        <taxon>Bacillati</taxon>
        <taxon>Bacillota</taxon>
        <taxon>Clostridia</taxon>
        <taxon>Lachnospirales</taxon>
        <taxon>Lachnospiraceae</taxon>
        <taxon>Mediterraneibacter</taxon>
    </lineage>
</organism>
<comment type="caution">
    <text evidence="1">The sequence shown here is derived from an EMBL/GenBank/DDBJ whole genome shotgun (WGS) entry which is preliminary data.</text>
</comment>
<dbReference type="EMBL" id="AAVP02000006">
    <property type="protein sequence ID" value="EDK24317.1"/>
    <property type="molecule type" value="Genomic_DNA"/>
</dbReference>